<reference evidence="2" key="2">
    <citation type="submission" date="2023-04" db="EMBL/GenBank/DDBJ databases">
        <authorList>
            <person name="Bruccoleri R.E."/>
            <person name="Oakeley E.J."/>
            <person name="Faust A.-M."/>
            <person name="Dessus-Babus S."/>
            <person name="Altorfer M."/>
            <person name="Burckhardt D."/>
            <person name="Oertli M."/>
            <person name="Naumann U."/>
            <person name="Petersen F."/>
            <person name="Wong J."/>
        </authorList>
    </citation>
    <scope>NUCLEOTIDE SEQUENCE</scope>
    <source>
        <strain evidence="2">GSM-AAB239-AS_SAM_17_03QT</strain>
        <tissue evidence="2">Leaf</tissue>
    </source>
</reference>
<proteinExistence type="predicted"/>
<accession>A0AAX6F7Q9</accession>
<evidence type="ECO:0000313" key="2">
    <source>
        <dbReference type="EMBL" id="KAJ6812444.1"/>
    </source>
</evidence>
<sequence>MRAWTRRMPASWESTTTTEETSAGTEAAVAAPSREDEDDEEEVLIRFRSLDGLTGGPWIGLGSTVVMVEDSAGAITEESNRNRESAAAVAEP</sequence>
<reference evidence="2" key="1">
    <citation type="journal article" date="2023" name="GigaByte">
        <title>Genome assembly of the bearded iris, Iris pallida Lam.</title>
        <authorList>
            <person name="Bruccoleri R.E."/>
            <person name="Oakeley E.J."/>
            <person name="Faust A.M.E."/>
            <person name="Altorfer M."/>
            <person name="Dessus-Babus S."/>
            <person name="Burckhardt D."/>
            <person name="Oertli M."/>
            <person name="Naumann U."/>
            <person name="Petersen F."/>
            <person name="Wong J."/>
        </authorList>
    </citation>
    <scope>NUCLEOTIDE SEQUENCE</scope>
    <source>
        <strain evidence="2">GSM-AAB239-AS_SAM_17_03QT</strain>
    </source>
</reference>
<organism evidence="2 3">
    <name type="scientific">Iris pallida</name>
    <name type="common">Sweet iris</name>
    <dbReference type="NCBI Taxonomy" id="29817"/>
    <lineage>
        <taxon>Eukaryota</taxon>
        <taxon>Viridiplantae</taxon>
        <taxon>Streptophyta</taxon>
        <taxon>Embryophyta</taxon>
        <taxon>Tracheophyta</taxon>
        <taxon>Spermatophyta</taxon>
        <taxon>Magnoliopsida</taxon>
        <taxon>Liliopsida</taxon>
        <taxon>Asparagales</taxon>
        <taxon>Iridaceae</taxon>
        <taxon>Iridoideae</taxon>
        <taxon>Irideae</taxon>
        <taxon>Iris</taxon>
    </lineage>
</organism>
<evidence type="ECO:0000313" key="3">
    <source>
        <dbReference type="Proteomes" id="UP001140949"/>
    </source>
</evidence>
<gene>
    <name evidence="2" type="ORF">M6B38_147560</name>
</gene>
<feature type="compositionally biased region" description="Low complexity" evidence="1">
    <location>
        <begin position="10"/>
        <end position="32"/>
    </location>
</feature>
<dbReference type="Proteomes" id="UP001140949">
    <property type="component" value="Unassembled WGS sequence"/>
</dbReference>
<dbReference type="EMBL" id="JANAVB010031020">
    <property type="protein sequence ID" value="KAJ6812444.1"/>
    <property type="molecule type" value="Genomic_DNA"/>
</dbReference>
<evidence type="ECO:0000256" key="1">
    <source>
        <dbReference type="SAM" id="MobiDB-lite"/>
    </source>
</evidence>
<keyword evidence="3" id="KW-1185">Reference proteome</keyword>
<dbReference type="AlphaFoldDB" id="A0AAX6F7Q9"/>
<protein>
    <submittedName>
        <fullName evidence="2">DELLA protein SLR1</fullName>
    </submittedName>
</protein>
<feature type="region of interest" description="Disordered" evidence="1">
    <location>
        <begin position="1"/>
        <end position="41"/>
    </location>
</feature>
<comment type="caution">
    <text evidence="2">The sequence shown here is derived from an EMBL/GenBank/DDBJ whole genome shotgun (WGS) entry which is preliminary data.</text>
</comment>
<name>A0AAX6F7Q9_IRIPA</name>